<dbReference type="Proteomes" id="UP001221142">
    <property type="component" value="Unassembled WGS sequence"/>
</dbReference>
<reference evidence="1" key="1">
    <citation type="submission" date="2023-03" db="EMBL/GenBank/DDBJ databases">
        <title>Massive genome expansion in bonnet fungi (Mycena s.s.) driven by repeated elements and novel gene families across ecological guilds.</title>
        <authorList>
            <consortium name="Lawrence Berkeley National Laboratory"/>
            <person name="Harder C.B."/>
            <person name="Miyauchi S."/>
            <person name="Viragh M."/>
            <person name="Kuo A."/>
            <person name="Thoen E."/>
            <person name="Andreopoulos B."/>
            <person name="Lu D."/>
            <person name="Skrede I."/>
            <person name="Drula E."/>
            <person name="Henrissat B."/>
            <person name="Morin E."/>
            <person name="Kohler A."/>
            <person name="Barry K."/>
            <person name="LaButti K."/>
            <person name="Morin E."/>
            <person name="Salamov A."/>
            <person name="Lipzen A."/>
            <person name="Mereny Z."/>
            <person name="Hegedus B."/>
            <person name="Baldrian P."/>
            <person name="Stursova M."/>
            <person name="Weitz H."/>
            <person name="Taylor A."/>
            <person name="Grigoriev I.V."/>
            <person name="Nagy L.G."/>
            <person name="Martin F."/>
            <person name="Kauserud H."/>
        </authorList>
    </citation>
    <scope>NUCLEOTIDE SEQUENCE</scope>
    <source>
        <strain evidence="1">9284</strain>
    </source>
</reference>
<proteinExistence type="predicted"/>
<feature type="non-terminal residue" evidence="1">
    <location>
        <position position="1"/>
    </location>
</feature>
<keyword evidence="2" id="KW-1185">Reference proteome</keyword>
<sequence length="264" mass="30887">LNNFRSTSRNSNRPPTPPLVVDLPRLSETISTSDIHPQTQSPLFGVLFPEIRNIIFIHALREYDDRSKPYDQHSYYYRPGYECAGKIATDLPLTCRVIYLETHLAPVALNEHVFWYESGRAPPGKWKSNDNAYFGRMTEQQRAAVQRVHVFPQMFWLEKRSAQRWLTGLKGFSLTITIRHTDWWFWEDGEPLRMEEPTQQWGKWIGSMPQIKELEFEFETIDEKKGQLEERVRSAVRWKFPLEGGGKLVHDGYAPVQSMWLGSS</sequence>
<evidence type="ECO:0000313" key="1">
    <source>
        <dbReference type="EMBL" id="KAJ7636977.1"/>
    </source>
</evidence>
<feature type="non-terminal residue" evidence="1">
    <location>
        <position position="264"/>
    </location>
</feature>
<evidence type="ECO:0000313" key="2">
    <source>
        <dbReference type="Proteomes" id="UP001221142"/>
    </source>
</evidence>
<gene>
    <name evidence="1" type="ORF">FB45DRAFT_704736</name>
</gene>
<dbReference type="AlphaFoldDB" id="A0AAD7FSQ2"/>
<name>A0AAD7FSQ2_9AGAR</name>
<accession>A0AAD7FSQ2</accession>
<dbReference type="EMBL" id="JARKIF010000006">
    <property type="protein sequence ID" value="KAJ7636977.1"/>
    <property type="molecule type" value="Genomic_DNA"/>
</dbReference>
<protein>
    <submittedName>
        <fullName evidence="1">Uncharacterized protein</fullName>
    </submittedName>
</protein>
<comment type="caution">
    <text evidence="1">The sequence shown here is derived from an EMBL/GenBank/DDBJ whole genome shotgun (WGS) entry which is preliminary data.</text>
</comment>
<organism evidence="1 2">
    <name type="scientific">Roridomyces roridus</name>
    <dbReference type="NCBI Taxonomy" id="1738132"/>
    <lineage>
        <taxon>Eukaryota</taxon>
        <taxon>Fungi</taxon>
        <taxon>Dikarya</taxon>
        <taxon>Basidiomycota</taxon>
        <taxon>Agaricomycotina</taxon>
        <taxon>Agaricomycetes</taxon>
        <taxon>Agaricomycetidae</taxon>
        <taxon>Agaricales</taxon>
        <taxon>Marasmiineae</taxon>
        <taxon>Mycenaceae</taxon>
        <taxon>Roridomyces</taxon>
    </lineage>
</organism>